<evidence type="ECO:0000313" key="2">
    <source>
        <dbReference type="EMBL" id="AXE16585.1"/>
    </source>
</evidence>
<dbReference type="AlphaFoldDB" id="A0A344TD64"/>
<sequence length="337" mass="38255">MLNFTAKITLVYALFIAFCSAQAQEVRIQVLQQGKTFKDSSFYDIVPVGNRFWIGGKYGTLKSSDSLGNLTDVSYPNLHVDIYKIDRFDAQNLIACADQGVIYKHNLLAKTWEVIKVKGYEKACFYNMAVVNDSTAFVCGGNTAIAHSQKTIPLGFILKSTDRGRTWRKVYSNAFKMVWCVKYNPHNQQVYALMYTPNRTHLYTLENDRWQRKQKVGNSIFHEIQFENATDFVAMGGWIGKKGRIYRNTQKKVINDAGLIWGRVSNHKYDLYTACDGQIVLDNKTGNYKRFGIKLNDQFSIYEAIFTSDHTALAIGSAQTLLHITVVDSDLTASHAQ</sequence>
<dbReference type="SUPFAM" id="SSF110296">
    <property type="entry name" value="Oligoxyloglucan reducing end-specific cellobiohydrolase"/>
    <property type="match status" value="1"/>
</dbReference>
<organism evidence="2 3">
    <name type="scientific">Runella rosea</name>
    <dbReference type="NCBI Taxonomy" id="2259595"/>
    <lineage>
        <taxon>Bacteria</taxon>
        <taxon>Pseudomonadati</taxon>
        <taxon>Bacteroidota</taxon>
        <taxon>Cytophagia</taxon>
        <taxon>Cytophagales</taxon>
        <taxon>Spirosomataceae</taxon>
        <taxon>Runella</taxon>
    </lineage>
</organism>
<dbReference type="EMBL" id="CP030850">
    <property type="protein sequence ID" value="AXE16585.1"/>
    <property type="molecule type" value="Genomic_DNA"/>
</dbReference>
<dbReference type="KEGG" id="run:DR864_01995"/>
<feature type="signal peptide" evidence="1">
    <location>
        <begin position="1"/>
        <end position="23"/>
    </location>
</feature>
<proteinExistence type="predicted"/>
<protein>
    <submittedName>
        <fullName evidence="2">Uncharacterized protein</fullName>
    </submittedName>
</protein>
<keyword evidence="1" id="KW-0732">Signal</keyword>
<feature type="chain" id="PRO_5016624655" evidence="1">
    <location>
        <begin position="24"/>
        <end position="337"/>
    </location>
</feature>
<keyword evidence="3" id="KW-1185">Reference proteome</keyword>
<accession>A0A344TD64</accession>
<dbReference type="SUPFAM" id="SSF82171">
    <property type="entry name" value="DPP6 N-terminal domain-like"/>
    <property type="match status" value="1"/>
</dbReference>
<dbReference type="Proteomes" id="UP000251993">
    <property type="component" value="Chromosome"/>
</dbReference>
<reference evidence="2 3" key="1">
    <citation type="submission" date="2018-07" db="EMBL/GenBank/DDBJ databases">
        <title>Genome sequencing of Runella.</title>
        <authorList>
            <person name="Baek M.-G."/>
            <person name="Yi H."/>
        </authorList>
    </citation>
    <scope>NUCLEOTIDE SEQUENCE [LARGE SCALE GENOMIC DNA]</scope>
    <source>
        <strain evidence="2 3">HYN0085</strain>
    </source>
</reference>
<dbReference type="RefSeq" id="WP_114065372.1">
    <property type="nucleotide sequence ID" value="NZ_CP030850.1"/>
</dbReference>
<dbReference type="OrthoDB" id="920153at2"/>
<evidence type="ECO:0000256" key="1">
    <source>
        <dbReference type="SAM" id="SignalP"/>
    </source>
</evidence>
<gene>
    <name evidence="2" type="ORF">DR864_01995</name>
</gene>
<evidence type="ECO:0000313" key="3">
    <source>
        <dbReference type="Proteomes" id="UP000251993"/>
    </source>
</evidence>
<name>A0A344TD64_9BACT</name>